<evidence type="ECO:0000256" key="1">
    <source>
        <dbReference type="SAM" id="SignalP"/>
    </source>
</evidence>
<evidence type="ECO:0008006" key="3">
    <source>
        <dbReference type="Google" id="ProtNLM"/>
    </source>
</evidence>
<dbReference type="AlphaFoldDB" id="A0A0A9DBX7"/>
<feature type="signal peptide" evidence="1">
    <location>
        <begin position="1"/>
        <end position="23"/>
    </location>
</feature>
<accession>A0A0A9DBX7</accession>
<feature type="chain" id="PRO_5002061230" description="Secreted protein" evidence="1">
    <location>
        <begin position="24"/>
        <end position="79"/>
    </location>
</feature>
<sequence>MLRSCRLLPYLFFFLNPTRCSSALLSRGGSITSTLGSGQSFGSSREQSSFLTRNYQEGSLKIYPEPRNCMNHTDLKPNN</sequence>
<name>A0A0A9DBX7_ARUDO</name>
<proteinExistence type="predicted"/>
<reference evidence="2" key="2">
    <citation type="journal article" date="2015" name="Data Brief">
        <title>Shoot transcriptome of the giant reed, Arundo donax.</title>
        <authorList>
            <person name="Barrero R.A."/>
            <person name="Guerrero F.D."/>
            <person name="Moolhuijzen P."/>
            <person name="Goolsby J.A."/>
            <person name="Tidwell J."/>
            <person name="Bellgard S.E."/>
            <person name="Bellgard M.I."/>
        </authorList>
    </citation>
    <scope>NUCLEOTIDE SEQUENCE</scope>
    <source>
        <tissue evidence="2">Shoot tissue taken approximately 20 cm above the soil surface</tissue>
    </source>
</reference>
<dbReference type="EMBL" id="GBRH01213712">
    <property type="protein sequence ID" value="JAD84183.1"/>
    <property type="molecule type" value="Transcribed_RNA"/>
</dbReference>
<evidence type="ECO:0000313" key="2">
    <source>
        <dbReference type="EMBL" id="JAD84183.1"/>
    </source>
</evidence>
<keyword evidence="1" id="KW-0732">Signal</keyword>
<protein>
    <recommendedName>
        <fullName evidence="3">Secreted protein</fullName>
    </recommendedName>
</protein>
<reference evidence="2" key="1">
    <citation type="submission" date="2014-09" db="EMBL/GenBank/DDBJ databases">
        <authorList>
            <person name="Magalhaes I.L.F."/>
            <person name="Oliveira U."/>
            <person name="Santos F.R."/>
            <person name="Vidigal T.H.D.A."/>
            <person name="Brescovit A.D."/>
            <person name="Santos A.J."/>
        </authorList>
    </citation>
    <scope>NUCLEOTIDE SEQUENCE</scope>
    <source>
        <tissue evidence="2">Shoot tissue taken approximately 20 cm above the soil surface</tissue>
    </source>
</reference>
<organism evidence="2">
    <name type="scientific">Arundo donax</name>
    <name type="common">Giant reed</name>
    <name type="synonym">Donax arundinaceus</name>
    <dbReference type="NCBI Taxonomy" id="35708"/>
    <lineage>
        <taxon>Eukaryota</taxon>
        <taxon>Viridiplantae</taxon>
        <taxon>Streptophyta</taxon>
        <taxon>Embryophyta</taxon>
        <taxon>Tracheophyta</taxon>
        <taxon>Spermatophyta</taxon>
        <taxon>Magnoliopsida</taxon>
        <taxon>Liliopsida</taxon>
        <taxon>Poales</taxon>
        <taxon>Poaceae</taxon>
        <taxon>PACMAD clade</taxon>
        <taxon>Arundinoideae</taxon>
        <taxon>Arundineae</taxon>
        <taxon>Arundo</taxon>
    </lineage>
</organism>